<evidence type="ECO:0000259" key="3">
    <source>
        <dbReference type="PROSITE" id="PS51755"/>
    </source>
</evidence>
<feature type="DNA-binding region" description="OmpR/PhoB-type" evidence="2">
    <location>
        <begin position="118"/>
        <end position="216"/>
    </location>
</feature>
<dbReference type="Pfam" id="PF00486">
    <property type="entry name" value="Trans_reg_C"/>
    <property type="match status" value="1"/>
</dbReference>
<proteinExistence type="predicted"/>
<dbReference type="SMART" id="SM00862">
    <property type="entry name" value="Trans_reg_C"/>
    <property type="match status" value="1"/>
</dbReference>
<dbReference type="InterPro" id="IPR036388">
    <property type="entry name" value="WH-like_DNA-bd_sf"/>
</dbReference>
<dbReference type="InterPro" id="IPR001867">
    <property type="entry name" value="OmpR/PhoB-type_DNA-bd"/>
</dbReference>
<dbReference type="SUPFAM" id="SSF46894">
    <property type="entry name" value="C-terminal effector domain of the bipartite response regulators"/>
    <property type="match status" value="1"/>
</dbReference>
<evidence type="ECO:0000313" key="5">
    <source>
        <dbReference type="Proteomes" id="UP000509782"/>
    </source>
</evidence>
<gene>
    <name evidence="4" type="ORF">FOC81_30245</name>
</gene>
<dbReference type="InterPro" id="IPR016032">
    <property type="entry name" value="Sig_transdc_resp-reg_C-effctor"/>
</dbReference>
<evidence type="ECO:0000256" key="1">
    <source>
        <dbReference type="ARBA" id="ARBA00023125"/>
    </source>
</evidence>
<accession>A0A6J5CJR3</accession>
<dbReference type="RefSeq" id="WP_062685161.1">
    <property type="nucleotide sequence ID" value="NZ_BLWG01000426.1"/>
</dbReference>
<dbReference type="AlphaFoldDB" id="A0A6J5CJR3"/>
<dbReference type="GO" id="GO:0006355">
    <property type="term" value="P:regulation of DNA-templated transcription"/>
    <property type="evidence" value="ECO:0007669"/>
    <property type="project" value="InterPro"/>
</dbReference>
<evidence type="ECO:0000256" key="2">
    <source>
        <dbReference type="PROSITE-ProRule" id="PRU01091"/>
    </source>
</evidence>
<dbReference type="GO" id="GO:0003677">
    <property type="term" value="F:DNA binding"/>
    <property type="evidence" value="ECO:0007669"/>
    <property type="project" value="UniProtKB-UniRule"/>
</dbReference>
<protein>
    <submittedName>
        <fullName evidence="4">Response regulator transcription factor</fullName>
    </submittedName>
</protein>
<keyword evidence="1 2" id="KW-0238">DNA-binding</keyword>
<dbReference type="Proteomes" id="UP000509782">
    <property type="component" value="Chromosome"/>
</dbReference>
<dbReference type="EMBL" id="CP054569">
    <property type="protein sequence ID" value="QKQ50771.1"/>
    <property type="molecule type" value="Genomic_DNA"/>
</dbReference>
<dbReference type="Gene3D" id="1.10.10.10">
    <property type="entry name" value="Winged helix-like DNA-binding domain superfamily/Winged helix DNA-binding domain"/>
    <property type="match status" value="1"/>
</dbReference>
<dbReference type="GeneID" id="92843679"/>
<dbReference type="GO" id="GO:0000160">
    <property type="term" value="P:phosphorelay signal transduction system"/>
    <property type="evidence" value="ECO:0007669"/>
    <property type="project" value="InterPro"/>
</dbReference>
<feature type="domain" description="OmpR/PhoB-type" evidence="3">
    <location>
        <begin position="118"/>
        <end position="216"/>
    </location>
</feature>
<organism evidence="4 5">
    <name type="scientific">Achromobacter denitrificans</name>
    <name type="common">Alcaligenes denitrificans</name>
    <dbReference type="NCBI Taxonomy" id="32002"/>
    <lineage>
        <taxon>Bacteria</taxon>
        <taxon>Pseudomonadati</taxon>
        <taxon>Pseudomonadota</taxon>
        <taxon>Betaproteobacteria</taxon>
        <taxon>Burkholderiales</taxon>
        <taxon>Alcaligenaceae</taxon>
        <taxon>Achromobacter</taxon>
    </lineage>
</organism>
<reference evidence="4 5" key="1">
    <citation type="submission" date="2020-05" db="EMBL/GenBank/DDBJ databases">
        <title>FDA dAtabase for Regulatory Grade micrObial Sequences (FDA-ARGOS): Supporting development and validation of Infectious Disease Dx tests.</title>
        <authorList>
            <person name="Sproer C."/>
            <person name="Gronow S."/>
            <person name="Severitt S."/>
            <person name="Schroder I."/>
            <person name="Tallon L."/>
            <person name="Sadzewicz L."/>
            <person name="Zhao X."/>
            <person name="Vavikolanu K."/>
            <person name="Mehta A."/>
            <person name="Aluvathingal J."/>
            <person name="Nadendla S."/>
            <person name="Myers T."/>
            <person name="Yan Y."/>
            <person name="Sichtig H."/>
        </authorList>
    </citation>
    <scope>NUCLEOTIDE SEQUENCE [LARGE SCALE GENOMIC DNA]</scope>
    <source>
        <strain evidence="4 5">FDAARGOS_787</strain>
    </source>
</reference>
<dbReference type="PROSITE" id="PS51755">
    <property type="entry name" value="OMPR_PHOB"/>
    <property type="match status" value="1"/>
</dbReference>
<sequence>MHQRGSVLVLARDHAVDLAEVLGPFHWAACAFDSMAGLRDGLRGRVVDAVVLQGNGPNVPERLASLRREAPASVLIWHGRGATPEERVEALDAGADACAEAGMAPREWDALLRSLCRRGRRGASGWRVDVQTGTLAGPAGQVMPLTPTECAFFVQLLSTPGHRLRRETLLPEGVGGSRDAARRVDVLVSRLRAKAQRLDIEFPVLAVRNWGYMLRPDSG</sequence>
<name>A0A6J5CJR3_ACHDE</name>
<evidence type="ECO:0000313" key="4">
    <source>
        <dbReference type="EMBL" id="QKQ50771.1"/>
    </source>
</evidence>